<proteinExistence type="inferred from homology"/>
<keyword evidence="8" id="KW-1185">Reference proteome</keyword>
<dbReference type="InterPro" id="IPR036118">
    <property type="entry name" value="UreE_N_sf"/>
</dbReference>
<evidence type="ECO:0000256" key="4">
    <source>
        <dbReference type="HAMAP-Rule" id="MF_00822"/>
    </source>
</evidence>
<accession>A0ABW3Z4T7</accession>
<organism evidence="7 8">
    <name type="scientific">Methylopila musalis</name>
    <dbReference type="NCBI Taxonomy" id="1134781"/>
    <lineage>
        <taxon>Bacteria</taxon>
        <taxon>Pseudomonadati</taxon>
        <taxon>Pseudomonadota</taxon>
        <taxon>Alphaproteobacteria</taxon>
        <taxon>Hyphomicrobiales</taxon>
        <taxon>Methylopilaceae</taxon>
        <taxon>Methylopila</taxon>
    </lineage>
</organism>
<protein>
    <recommendedName>
        <fullName evidence="4">Urease accessory protein UreE</fullName>
    </recommendedName>
</protein>
<dbReference type="InterPro" id="IPR012406">
    <property type="entry name" value="UreE"/>
</dbReference>
<reference evidence="8" key="1">
    <citation type="journal article" date="2019" name="Int. J. Syst. Evol. Microbiol.">
        <title>The Global Catalogue of Microorganisms (GCM) 10K type strain sequencing project: providing services to taxonomists for standard genome sequencing and annotation.</title>
        <authorList>
            <consortium name="The Broad Institute Genomics Platform"/>
            <consortium name="The Broad Institute Genome Sequencing Center for Infectious Disease"/>
            <person name="Wu L."/>
            <person name="Ma J."/>
        </authorList>
    </citation>
    <scope>NUCLEOTIDE SEQUENCE [LARGE SCALE GENOMIC DNA]</scope>
    <source>
        <strain evidence="8">CCUG 61696</strain>
    </source>
</reference>
<dbReference type="Gene3D" id="2.60.260.20">
    <property type="entry name" value="Urease metallochaperone UreE, N-terminal domain"/>
    <property type="match status" value="1"/>
</dbReference>
<keyword evidence="2 4" id="KW-0533">Nickel</keyword>
<evidence type="ECO:0000256" key="5">
    <source>
        <dbReference type="SAM" id="MobiDB-lite"/>
    </source>
</evidence>
<dbReference type="Gene3D" id="3.30.70.790">
    <property type="entry name" value="UreE, C-terminal domain"/>
    <property type="match status" value="1"/>
</dbReference>
<feature type="compositionally biased region" description="Basic and acidic residues" evidence="5">
    <location>
        <begin position="153"/>
        <end position="166"/>
    </location>
</feature>
<evidence type="ECO:0000313" key="8">
    <source>
        <dbReference type="Proteomes" id="UP001597171"/>
    </source>
</evidence>
<name>A0ABW3Z4T7_9HYPH</name>
<dbReference type="SUPFAM" id="SSF69737">
    <property type="entry name" value="Urease metallochaperone UreE, C-terminal domain"/>
    <property type="match status" value="1"/>
</dbReference>
<feature type="domain" description="Urease accessory protein UreE C-terminal" evidence="6">
    <location>
        <begin position="87"/>
        <end position="168"/>
    </location>
</feature>
<comment type="similarity">
    <text evidence="4">Belongs to the UreE family.</text>
</comment>
<evidence type="ECO:0000259" key="6">
    <source>
        <dbReference type="Pfam" id="PF05194"/>
    </source>
</evidence>
<evidence type="ECO:0000256" key="1">
    <source>
        <dbReference type="ARBA" id="ARBA00022490"/>
    </source>
</evidence>
<feature type="compositionally biased region" description="Basic residues" evidence="5">
    <location>
        <begin position="167"/>
        <end position="179"/>
    </location>
</feature>
<evidence type="ECO:0000256" key="3">
    <source>
        <dbReference type="ARBA" id="ARBA00023186"/>
    </source>
</evidence>
<dbReference type="HAMAP" id="MF_00822">
    <property type="entry name" value="UreE"/>
    <property type="match status" value="1"/>
</dbReference>
<dbReference type="EMBL" id="JBHTMX010000009">
    <property type="protein sequence ID" value="MFD1330947.1"/>
    <property type="molecule type" value="Genomic_DNA"/>
</dbReference>
<dbReference type="SUPFAM" id="SSF69287">
    <property type="entry name" value="Urease metallochaperone UreE, N-terminal domain"/>
    <property type="match status" value="1"/>
</dbReference>
<evidence type="ECO:0000313" key="7">
    <source>
        <dbReference type="EMBL" id="MFD1330947.1"/>
    </source>
</evidence>
<keyword evidence="1 4" id="KW-0963">Cytoplasm</keyword>
<comment type="subcellular location">
    <subcellularLocation>
        <location evidence="4">Cytoplasm</location>
    </subcellularLocation>
</comment>
<sequence length="179" mass="19550">MTVVTQLAAPLDSGPFPEIVDELPLTSEERASAHFSAHTTGGRHMRVSLPRGFELQDGDVLLREGPTAVVVRAADERLLWLTPRSDAIAWSAACYQLGNLHRPARFLEGGVLTPYDPMALQMLRGLDVSIEETSRPFVGRRFGAAGAHHHHAPSHEGHPHHHDDGHHHHPHGAASARRG</sequence>
<dbReference type="RefSeq" id="WP_378774148.1">
    <property type="nucleotide sequence ID" value="NZ_JBHTMX010000009.1"/>
</dbReference>
<keyword evidence="3 4" id="KW-0143">Chaperone</keyword>
<comment type="function">
    <text evidence="4">Involved in urease metallocenter assembly. Binds nickel. Probably functions as a nickel donor during metallocenter assembly.</text>
</comment>
<gene>
    <name evidence="4" type="primary">ureE</name>
    <name evidence="7" type="ORF">ACFQ4O_02945</name>
</gene>
<comment type="caution">
    <text evidence="7">The sequence shown here is derived from an EMBL/GenBank/DDBJ whole genome shotgun (WGS) entry which is preliminary data.</text>
</comment>
<dbReference type="Proteomes" id="UP001597171">
    <property type="component" value="Unassembled WGS sequence"/>
</dbReference>
<dbReference type="InterPro" id="IPR007864">
    <property type="entry name" value="UreE_C_dom"/>
</dbReference>
<dbReference type="Pfam" id="PF05194">
    <property type="entry name" value="UreE_C"/>
    <property type="match status" value="1"/>
</dbReference>
<evidence type="ECO:0000256" key="2">
    <source>
        <dbReference type="ARBA" id="ARBA00022596"/>
    </source>
</evidence>
<feature type="region of interest" description="Disordered" evidence="5">
    <location>
        <begin position="145"/>
        <end position="179"/>
    </location>
</feature>